<dbReference type="PANTHER" id="PTHR38765">
    <property type="entry name" value="DUF484 DOMAIN-CONTAINING PROTEIN"/>
    <property type="match status" value="1"/>
</dbReference>
<dbReference type="RefSeq" id="YP_002515725.1">
    <property type="nucleotide sequence ID" value="NC_011916.1"/>
</dbReference>
<evidence type="ECO:0000313" key="1">
    <source>
        <dbReference type="EMBL" id="ACL93817.1"/>
    </source>
</evidence>
<protein>
    <recommendedName>
        <fullName evidence="3">DUF484 domain-containing protein</fullName>
    </recommendedName>
</protein>
<keyword evidence="2" id="KW-1185">Reference proteome</keyword>
<gene>
    <name evidence="1" type="ordered locus">CCNA_00350</name>
</gene>
<dbReference type="GeneID" id="7331049"/>
<dbReference type="Pfam" id="PF04340">
    <property type="entry name" value="DUF484"/>
    <property type="match status" value="1"/>
</dbReference>
<dbReference type="HOGENOM" id="CLU_1286751_0_0_5"/>
<dbReference type="AlphaFoldDB" id="A0A0H3C6L2"/>
<dbReference type="KEGG" id="ccs:CCNA_00350"/>
<evidence type="ECO:0000313" key="2">
    <source>
        <dbReference type="Proteomes" id="UP000001364"/>
    </source>
</evidence>
<name>A0A0H3C6L2_CAUVN</name>
<organism evidence="1 2">
    <name type="scientific">Caulobacter vibrioides (strain NA1000 / CB15N)</name>
    <name type="common">Caulobacter crescentus</name>
    <dbReference type="NCBI Taxonomy" id="565050"/>
    <lineage>
        <taxon>Bacteria</taxon>
        <taxon>Pseudomonadati</taxon>
        <taxon>Pseudomonadota</taxon>
        <taxon>Alphaproteobacteria</taxon>
        <taxon>Caulobacterales</taxon>
        <taxon>Caulobacteraceae</taxon>
        <taxon>Caulobacter</taxon>
    </lineage>
</organism>
<dbReference type="RefSeq" id="WP_010918234.1">
    <property type="nucleotide sequence ID" value="NC_011916.1"/>
</dbReference>
<dbReference type="SMR" id="A0A0H3C6L2"/>
<dbReference type="InterPro" id="IPR029016">
    <property type="entry name" value="GAF-like_dom_sf"/>
</dbReference>
<dbReference type="EMBL" id="CP001340">
    <property type="protein sequence ID" value="ACL93817.1"/>
    <property type="molecule type" value="Genomic_DNA"/>
</dbReference>
<dbReference type="Gene3D" id="3.30.450.40">
    <property type="match status" value="1"/>
</dbReference>
<dbReference type="PANTHER" id="PTHR38765:SF1">
    <property type="entry name" value="DUF484 DOMAIN-CONTAINING PROTEIN"/>
    <property type="match status" value="1"/>
</dbReference>
<evidence type="ECO:0008006" key="3">
    <source>
        <dbReference type="Google" id="ProtNLM"/>
    </source>
</evidence>
<dbReference type="PATRIC" id="fig|565050.3.peg.348"/>
<dbReference type="Proteomes" id="UP000001364">
    <property type="component" value="Chromosome"/>
</dbReference>
<accession>A0A0H3C6L2</accession>
<dbReference type="OrthoDB" id="7200179at2"/>
<proteinExistence type="predicted"/>
<reference evidence="1 2" key="1">
    <citation type="journal article" date="2010" name="J. Bacteriol.">
        <title>The genetic basis of laboratory adaptation in Caulobacter crescentus.</title>
        <authorList>
            <person name="Marks M.E."/>
            <person name="Castro-Rojas C.M."/>
            <person name="Teiling C."/>
            <person name="Du L."/>
            <person name="Kapatral V."/>
            <person name="Walunas T.L."/>
            <person name="Crosson S."/>
        </authorList>
    </citation>
    <scope>NUCLEOTIDE SEQUENCE [LARGE SCALE GENOMIC DNA]</scope>
    <source>
        <strain evidence="2">NA1000 / CB15N</strain>
    </source>
</reference>
<dbReference type="InterPro" id="IPR007435">
    <property type="entry name" value="DUF484"/>
</dbReference>
<sequence length="226" mass="24863">MSDATRATRTMVVDPESVRDFLRTEPEFLRQDESLLGELGLRVDAANVVDFGPRALARAAAAHRREASVRQAIEANARANYSAQAQTHAAVIDMLDARNHSDLARRVDEMAQLRFGHAAGVIALEGPSRVPAGWRALAESQVDMLLGDAPIARMGFFAPALPLFDDKAETIRSMAIVRMAIWEPRREALIAFGSTDPEGFTPDMGTELVNFLARVVERTAERWPVL</sequence>
<dbReference type="PhylomeDB" id="A0A0H3C6L2"/>